<evidence type="ECO:0000256" key="2">
    <source>
        <dbReference type="ARBA" id="ARBA00010790"/>
    </source>
</evidence>
<dbReference type="OrthoDB" id="269227at2759"/>
<evidence type="ECO:0000256" key="1">
    <source>
        <dbReference type="ARBA" id="ARBA00001974"/>
    </source>
</evidence>
<dbReference type="Pfam" id="PF05199">
    <property type="entry name" value="GMC_oxred_C"/>
    <property type="match status" value="1"/>
</dbReference>
<evidence type="ECO:0000259" key="6">
    <source>
        <dbReference type="Pfam" id="PF05199"/>
    </source>
</evidence>
<dbReference type="GO" id="GO:0016614">
    <property type="term" value="F:oxidoreductase activity, acting on CH-OH group of donors"/>
    <property type="evidence" value="ECO:0007669"/>
    <property type="project" value="InterPro"/>
</dbReference>
<keyword evidence="5" id="KW-0560">Oxidoreductase</keyword>
<keyword evidence="8" id="KW-1185">Reference proteome</keyword>
<keyword evidence="3" id="KW-0285">Flavoprotein</keyword>
<evidence type="ECO:0000256" key="5">
    <source>
        <dbReference type="ARBA" id="ARBA00023002"/>
    </source>
</evidence>
<dbReference type="GO" id="GO:0050660">
    <property type="term" value="F:flavin adenine dinucleotide binding"/>
    <property type="evidence" value="ECO:0007669"/>
    <property type="project" value="InterPro"/>
</dbReference>
<dbReference type="AlphaFoldDB" id="A0A6A5UFE8"/>
<comment type="cofactor">
    <cofactor evidence="1">
        <name>FAD</name>
        <dbReference type="ChEBI" id="CHEBI:57692"/>
    </cofactor>
</comment>
<reference evidence="7" key="1">
    <citation type="journal article" date="2020" name="Stud. Mycol.">
        <title>101 Dothideomycetes genomes: a test case for predicting lifestyles and emergence of pathogens.</title>
        <authorList>
            <person name="Haridas S."/>
            <person name="Albert R."/>
            <person name="Binder M."/>
            <person name="Bloem J."/>
            <person name="Labutti K."/>
            <person name="Salamov A."/>
            <person name="Andreopoulos B."/>
            <person name="Baker S."/>
            <person name="Barry K."/>
            <person name="Bills G."/>
            <person name="Bluhm B."/>
            <person name="Cannon C."/>
            <person name="Castanera R."/>
            <person name="Culley D."/>
            <person name="Daum C."/>
            <person name="Ezra D."/>
            <person name="Gonzalez J."/>
            <person name="Henrissat B."/>
            <person name="Kuo A."/>
            <person name="Liang C."/>
            <person name="Lipzen A."/>
            <person name="Lutzoni F."/>
            <person name="Magnuson J."/>
            <person name="Mondo S."/>
            <person name="Nolan M."/>
            <person name="Ohm R."/>
            <person name="Pangilinan J."/>
            <person name="Park H.-J."/>
            <person name="Ramirez L."/>
            <person name="Alfaro M."/>
            <person name="Sun H."/>
            <person name="Tritt A."/>
            <person name="Yoshinaga Y."/>
            <person name="Zwiers L.-H."/>
            <person name="Turgeon B."/>
            <person name="Goodwin S."/>
            <person name="Spatafora J."/>
            <person name="Crous P."/>
            <person name="Grigoriev I."/>
        </authorList>
    </citation>
    <scope>NUCLEOTIDE SEQUENCE</scope>
    <source>
        <strain evidence="7">CBS 675.92</strain>
    </source>
</reference>
<evidence type="ECO:0000256" key="4">
    <source>
        <dbReference type="ARBA" id="ARBA00022827"/>
    </source>
</evidence>
<keyword evidence="4" id="KW-0274">FAD</keyword>
<dbReference type="SUPFAM" id="SSF54373">
    <property type="entry name" value="FAD-linked reductases, C-terminal domain"/>
    <property type="match status" value="1"/>
</dbReference>
<dbReference type="Proteomes" id="UP000800035">
    <property type="component" value="Unassembled WGS sequence"/>
</dbReference>
<proteinExistence type="inferred from homology"/>
<dbReference type="Gene3D" id="3.30.560.10">
    <property type="entry name" value="Glucose Oxidase, domain 3"/>
    <property type="match status" value="1"/>
</dbReference>
<dbReference type="InterPro" id="IPR036188">
    <property type="entry name" value="FAD/NAD-bd_sf"/>
</dbReference>
<dbReference type="PANTHER" id="PTHR11552">
    <property type="entry name" value="GLUCOSE-METHANOL-CHOLINE GMC OXIDOREDUCTASE"/>
    <property type="match status" value="1"/>
</dbReference>
<dbReference type="Gene3D" id="3.50.50.60">
    <property type="entry name" value="FAD/NAD(P)-binding domain"/>
    <property type="match status" value="1"/>
</dbReference>
<dbReference type="PANTHER" id="PTHR11552:SF201">
    <property type="entry name" value="GLUCOSE-METHANOL-CHOLINE OXIDOREDUCTASE N-TERMINAL DOMAIN-CONTAINING PROTEIN"/>
    <property type="match status" value="1"/>
</dbReference>
<evidence type="ECO:0000256" key="3">
    <source>
        <dbReference type="ARBA" id="ARBA00022630"/>
    </source>
</evidence>
<sequence length="165" mass="17795">YTDNYITIGLTALHPFSRGSSHISSADTSAKPTINTNSYQNPLDLEVFAGHMMFIEELAQTPPLRDLIKDPDSGRRNLPKAHAKTLEEARAYAKTSSISNWKPVGTCAMLPREKGGVVGADLLVHGVKGFRIVGSSIMPIITRGHPQVTGYAVAERAADIILGRA</sequence>
<name>A0A6A5UFE8_9PLEO</name>
<dbReference type="InterPro" id="IPR007867">
    <property type="entry name" value="GMC_OxRtase_C"/>
</dbReference>
<gene>
    <name evidence="7" type="ORF">CC80DRAFT_397825</name>
</gene>
<feature type="domain" description="Glucose-methanol-choline oxidoreductase C-terminal" evidence="6">
    <location>
        <begin position="15"/>
        <end position="154"/>
    </location>
</feature>
<dbReference type="EMBL" id="ML976977">
    <property type="protein sequence ID" value="KAF1963444.1"/>
    <property type="molecule type" value="Genomic_DNA"/>
</dbReference>
<protein>
    <submittedName>
        <fullName evidence="7">Glucose-methanol-choline oxidoreductase</fullName>
    </submittedName>
</protein>
<feature type="non-terminal residue" evidence="7">
    <location>
        <position position="1"/>
    </location>
</feature>
<dbReference type="SUPFAM" id="SSF51905">
    <property type="entry name" value="FAD/NAD(P)-binding domain"/>
    <property type="match status" value="1"/>
</dbReference>
<organism evidence="7 8">
    <name type="scientific">Byssothecium circinans</name>
    <dbReference type="NCBI Taxonomy" id="147558"/>
    <lineage>
        <taxon>Eukaryota</taxon>
        <taxon>Fungi</taxon>
        <taxon>Dikarya</taxon>
        <taxon>Ascomycota</taxon>
        <taxon>Pezizomycotina</taxon>
        <taxon>Dothideomycetes</taxon>
        <taxon>Pleosporomycetidae</taxon>
        <taxon>Pleosporales</taxon>
        <taxon>Massarineae</taxon>
        <taxon>Massarinaceae</taxon>
        <taxon>Byssothecium</taxon>
    </lineage>
</organism>
<accession>A0A6A5UFE8</accession>
<comment type="similarity">
    <text evidence="2">Belongs to the GMC oxidoreductase family.</text>
</comment>
<dbReference type="InterPro" id="IPR012132">
    <property type="entry name" value="GMC_OxRdtase"/>
</dbReference>
<evidence type="ECO:0000313" key="7">
    <source>
        <dbReference type="EMBL" id="KAF1963444.1"/>
    </source>
</evidence>
<evidence type="ECO:0000313" key="8">
    <source>
        <dbReference type="Proteomes" id="UP000800035"/>
    </source>
</evidence>